<keyword evidence="4" id="KW-0813">Transport</keyword>
<organism evidence="12 13">
    <name type="scientific">Lasallia pustulata</name>
    <dbReference type="NCBI Taxonomy" id="136370"/>
    <lineage>
        <taxon>Eukaryota</taxon>
        <taxon>Fungi</taxon>
        <taxon>Dikarya</taxon>
        <taxon>Ascomycota</taxon>
        <taxon>Pezizomycotina</taxon>
        <taxon>Lecanoromycetes</taxon>
        <taxon>OSLEUM clade</taxon>
        <taxon>Umbilicariomycetidae</taxon>
        <taxon>Umbilicariales</taxon>
        <taxon>Umbilicariaceae</taxon>
        <taxon>Lasallia</taxon>
    </lineage>
</organism>
<feature type="compositionally biased region" description="Pro residues" evidence="9">
    <location>
        <begin position="379"/>
        <end position="391"/>
    </location>
</feature>
<evidence type="ECO:0000256" key="7">
    <source>
        <dbReference type="ARBA" id="ARBA00022927"/>
    </source>
</evidence>
<gene>
    <name evidence="12" type="ORF">FRX48_00969</name>
</gene>
<keyword evidence="5" id="KW-0963">Cytoplasm</keyword>
<dbReference type="EMBL" id="VXIT01000001">
    <property type="protein sequence ID" value="KAA6416249.1"/>
    <property type="molecule type" value="Genomic_DNA"/>
</dbReference>
<comment type="subcellular location">
    <subcellularLocation>
        <location evidence="2">Cytoplasm</location>
    </subcellularLocation>
    <subcellularLocation>
        <location evidence="1">Endosome membrane</location>
        <topology evidence="1">Peripheral membrane protein</topology>
    </subcellularLocation>
</comment>
<evidence type="ECO:0000313" key="13">
    <source>
        <dbReference type="Proteomes" id="UP000324767"/>
    </source>
</evidence>
<keyword evidence="6" id="KW-0967">Endosome</keyword>
<dbReference type="InterPro" id="IPR039431">
    <property type="entry name" value="Vta1/CALS_N"/>
</dbReference>
<dbReference type="GO" id="GO:0010008">
    <property type="term" value="C:endosome membrane"/>
    <property type="evidence" value="ECO:0007669"/>
    <property type="project" value="UniProtKB-SubCell"/>
</dbReference>
<evidence type="ECO:0000256" key="6">
    <source>
        <dbReference type="ARBA" id="ARBA00022753"/>
    </source>
</evidence>
<feature type="domain" description="Vta1 C-terminal" evidence="11">
    <location>
        <begin position="435"/>
        <end position="470"/>
    </location>
</feature>
<feature type="compositionally biased region" description="Low complexity" evidence="9">
    <location>
        <begin position="398"/>
        <end position="407"/>
    </location>
</feature>
<dbReference type="InterPro" id="IPR041212">
    <property type="entry name" value="Vta1_C"/>
</dbReference>
<feature type="domain" description="Vta1/callose synthase N-terminal" evidence="10">
    <location>
        <begin position="13"/>
        <end position="156"/>
    </location>
</feature>
<dbReference type="Pfam" id="PF04652">
    <property type="entry name" value="Vta1"/>
    <property type="match status" value="1"/>
</dbReference>
<evidence type="ECO:0000259" key="10">
    <source>
        <dbReference type="Pfam" id="PF04652"/>
    </source>
</evidence>
<dbReference type="PANTHER" id="PTHR46009">
    <property type="entry name" value="VACUOLAR PROTEIN SORTING-ASSOCIATED PROTEIN VTA1 HOMOLOG"/>
    <property type="match status" value="1"/>
</dbReference>
<feature type="region of interest" description="Disordered" evidence="9">
    <location>
        <begin position="159"/>
        <end position="426"/>
    </location>
</feature>
<dbReference type="PANTHER" id="PTHR46009:SF1">
    <property type="entry name" value="VACUOLAR PROTEIN SORTING-ASSOCIATED PROTEIN VTA1 HOMOLOG"/>
    <property type="match status" value="1"/>
</dbReference>
<name>A0A5M8Q582_9LECA</name>
<sequence>MASPVPAALKTADISRFVQRAAQVEKARPAVAYWCNYWAANQILSKGLHTSDGESAAYLTKLLDKLEQTKAKNPSNDAIADDVAGQAYVEQFGLETFQRADNAVRATKASRQTADTFLAAATFLELSHIWGPLNPDIASKIKFAKYHALRIAKALKAGEDPNLSNPAPEPLTNLEQLPPLDPNDPEVRLLNGSGGADATRNGARQPFVEDVPDEHDRLQSRLAQHSSMNQSLHPSRASSVPRSQAHHSPDSHGVPSPQEAGVENFYHGTTSAADVSPLAPSPMGRKASDGGYFPRIPDDDRDMRSLHLPESPPRDPGSPPVMDLPDAPPLPPAGPSIQPTPRQPHFPPTTSFQSFPPPKVEQPRAPSDLSHLHTSNAPHPQPFYSAPPPTAPSEMARPPQQSYQSQQAPTRNPAAFQPTAPIRTDSPANYMADEEAVLKAQKHARWAISALNFEDINTAVKELRGALEALGAR</sequence>
<evidence type="ECO:0000256" key="5">
    <source>
        <dbReference type="ARBA" id="ARBA00022490"/>
    </source>
</evidence>
<keyword evidence="7" id="KW-0653">Protein transport</keyword>
<dbReference type="Gene3D" id="1.25.40.270">
    <property type="entry name" value="Vacuolar protein sorting-associated protein vta1"/>
    <property type="match status" value="1"/>
</dbReference>
<reference evidence="12 13" key="1">
    <citation type="submission" date="2019-09" db="EMBL/GenBank/DDBJ databases">
        <title>The hologenome of the rock-dwelling lichen Lasallia pustulata.</title>
        <authorList>
            <person name="Greshake Tzovaras B."/>
            <person name="Segers F."/>
            <person name="Bicker A."/>
            <person name="Dal Grande F."/>
            <person name="Otte J."/>
            <person name="Hankeln T."/>
            <person name="Schmitt I."/>
            <person name="Ebersberger I."/>
        </authorList>
    </citation>
    <scope>NUCLEOTIDE SEQUENCE [LARGE SCALE GENOMIC DNA]</scope>
    <source>
        <strain evidence="12">A1-1</strain>
    </source>
</reference>
<dbReference type="GO" id="GO:0032511">
    <property type="term" value="P:late endosome to vacuole transport via multivesicular body sorting pathway"/>
    <property type="evidence" value="ECO:0007669"/>
    <property type="project" value="InterPro"/>
</dbReference>
<dbReference type="InterPro" id="IPR044538">
    <property type="entry name" value="Vta1-like"/>
</dbReference>
<evidence type="ECO:0000313" key="12">
    <source>
        <dbReference type="EMBL" id="KAA6416249.1"/>
    </source>
</evidence>
<evidence type="ECO:0000256" key="1">
    <source>
        <dbReference type="ARBA" id="ARBA00004481"/>
    </source>
</evidence>
<proteinExistence type="inferred from homology"/>
<dbReference type="InterPro" id="IPR023175">
    <property type="entry name" value="Vta1/CALS_N_sf"/>
</dbReference>
<feature type="compositionally biased region" description="Basic and acidic residues" evidence="9">
    <location>
        <begin position="296"/>
        <end position="307"/>
    </location>
</feature>
<dbReference type="GO" id="GO:0015031">
    <property type="term" value="P:protein transport"/>
    <property type="evidence" value="ECO:0007669"/>
    <property type="project" value="UniProtKB-KW"/>
</dbReference>
<dbReference type="Proteomes" id="UP000324767">
    <property type="component" value="Unassembled WGS sequence"/>
</dbReference>
<evidence type="ECO:0008006" key="14">
    <source>
        <dbReference type="Google" id="ProtNLM"/>
    </source>
</evidence>
<evidence type="ECO:0000256" key="8">
    <source>
        <dbReference type="ARBA" id="ARBA00023136"/>
    </source>
</evidence>
<feature type="compositionally biased region" description="Polar residues" evidence="9">
    <location>
        <begin position="221"/>
        <end position="242"/>
    </location>
</feature>
<feature type="compositionally biased region" description="Pro residues" evidence="9">
    <location>
        <begin position="310"/>
        <end position="319"/>
    </location>
</feature>
<protein>
    <recommendedName>
        <fullName evidence="14">DUF605-domain-containing protein</fullName>
    </recommendedName>
</protein>
<evidence type="ECO:0000256" key="3">
    <source>
        <dbReference type="ARBA" id="ARBA00007895"/>
    </source>
</evidence>
<dbReference type="OrthoDB" id="391137at2759"/>
<dbReference type="AlphaFoldDB" id="A0A5M8Q582"/>
<comment type="caution">
    <text evidence="12">The sequence shown here is derived from an EMBL/GenBank/DDBJ whole genome shotgun (WGS) entry which is preliminary data.</text>
</comment>
<evidence type="ECO:0000259" key="11">
    <source>
        <dbReference type="Pfam" id="PF18097"/>
    </source>
</evidence>
<accession>A0A5M8Q582</accession>
<evidence type="ECO:0000256" key="9">
    <source>
        <dbReference type="SAM" id="MobiDB-lite"/>
    </source>
</evidence>
<dbReference type="Gene3D" id="1.20.5.420">
    <property type="entry name" value="Immunoglobulin FC, subunit C"/>
    <property type="match status" value="1"/>
</dbReference>
<dbReference type="GO" id="GO:0005771">
    <property type="term" value="C:multivesicular body"/>
    <property type="evidence" value="ECO:0007669"/>
    <property type="project" value="TreeGrafter"/>
</dbReference>
<evidence type="ECO:0000256" key="2">
    <source>
        <dbReference type="ARBA" id="ARBA00004496"/>
    </source>
</evidence>
<dbReference type="Pfam" id="PF18097">
    <property type="entry name" value="Vta1_C"/>
    <property type="match status" value="1"/>
</dbReference>
<keyword evidence="8" id="KW-0472">Membrane</keyword>
<comment type="similarity">
    <text evidence="3">Belongs to the VTA1 family.</text>
</comment>
<evidence type="ECO:0000256" key="4">
    <source>
        <dbReference type="ARBA" id="ARBA00022448"/>
    </source>
</evidence>